<dbReference type="GO" id="GO:0008757">
    <property type="term" value="F:S-adenosylmethionine-dependent methyltransferase activity"/>
    <property type="evidence" value="ECO:0007669"/>
    <property type="project" value="InterPro"/>
</dbReference>
<evidence type="ECO:0000313" key="2">
    <source>
        <dbReference type="EMBL" id="RJF71800.1"/>
    </source>
</evidence>
<feature type="domain" description="Methyltransferase type 11" evidence="1">
    <location>
        <begin position="47"/>
        <end position="141"/>
    </location>
</feature>
<dbReference type="InterPro" id="IPR013216">
    <property type="entry name" value="Methyltransf_11"/>
</dbReference>
<sequence>MPQNIYDQLAFFEEYSRMRRSVQGLSGAPEWLAMRALLPDLTGLRVLDLGCGFGWFCRWSREHGARAVTGVDISVNMLERARTSTSDAEITYLQADLEDLHLPAESFEVVYSSLALHYVAALPGLLRQVHAALSPGGRFLFSVEHPIFTAARHTDWLPDGQGGVTWPVDGYRREGPRTRSWLSQDVVKQHRTIGTYLNSLIQTGFVLQHVEEWGPTDQQVLERPELAVERERPMFLLVAAQKRT</sequence>
<dbReference type="Pfam" id="PF08241">
    <property type="entry name" value="Methyltransf_11"/>
    <property type="match status" value="1"/>
</dbReference>
<evidence type="ECO:0000313" key="3">
    <source>
        <dbReference type="Proteomes" id="UP000286287"/>
    </source>
</evidence>
<dbReference type="InterPro" id="IPR029063">
    <property type="entry name" value="SAM-dependent_MTases_sf"/>
</dbReference>
<accession>A0A418V6W1</accession>
<dbReference type="SUPFAM" id="SSF53335">
    <property type="entry name" value="S-adenosyl-L-methionine-dependent methyltransferases"/>
    <property type="match status" value="1"/>
</dbReference>
<protein>
    <submittedName>
        <fullName evidence="2">Class I SAM-dependent methyltransferase</fullName>
    </submittedName>
</protein>
<keyword evidence="3" id="KW-1185">Reference proteome</keyword>
<dbReference type="RefSeq" id="WP_119763325.1">
    <property type="nucleotide sequence ID" value="NZ_QYUJ01000014.1"/>
</dbReference>
<dbReference type="EMBL" id="QYUJ01000014">
    <property type="protein sequence ID" value="RJF71800.1"/>
    <property type="molecule type" value="Genomic_DNA"/>
</dbReference>
<proteinExistence type="predicted"/>
<keyword evidence="2" id="KW-0808">Transferase</keyword>
<evidence type="ECO:0000259" key="1">
    <source>
        <dbReference type="Pfam" id="PF08241"/>
    </source>
</evidence>
<dbReference type="PANTHER" id="PTHR43861:SF1">
    <property type="entry name" value="TRANS-ACONITATE 2-METHYLTRANSFERASE"/>
    <property type="match status" value="1"/>
</dbReference>
<comment type="caution">
    <text evidence="2">The sequence shown here is derived from an EMBL/GenBank/DDBJ whole genome shotgun (WGS) entry which is preliminary data.</text>
</comment>
<dbReference type="PANTHER" id="PTHR43861">
    <property type="entry name" value="TRANS-ACONITATE 2-METHYLTRANSFERASE-RELATED"/>
    <property type="match status" value="1"/>
</dbReference>
<dbReference type="Gene3D" id="3.40.50.150">
    <property type="entry name" value="Vaccinia Virus protein VP39"/>
    <property type="match status" value="1"/>
</dbReference>
<dbReference type="OrthoDB" id="9791837at2"/>
<dbReference type="Proteomes" id="UP000286287">
    <property type="component" value="Unassembled WGS sequence"/>
</dbReference>
<organism evidence="2 3">
    <name type="scientific">Deinococcus cavernae</name>
    <dbReference type="NCBI Taxonomy" id="2320857"/>
    <lineage>
        <taxon>Bacteria</taxon>
        <taxon>Thermotogati</taxon>
        <taxon>Deinococcota</taxon>
        <taxon>Deinococci</taxon>
        <taxon>Deinococcales</taxon>
        <taxon>Deinococcaceae</taxon>
        <taxon>Deinococcus</taxon>
    </lineage>
</organism>
<dbReference type="CDD" id="cd02440">
    <property type="entry name" value="AdoMet_MTases"/>
    <property type="match status" value="1"/>
</dbReference>
<keyword evidence="2" id="KW-0489">Methyltransferase</keyword>
<reference evidence="2 3" key="1">
    <citation type="submission" date="2018-09" db="EMBL/GenBank/DDBJ databases">
        <authorList>
            <person name="Zhu H."/>
        </authorList>
    </citation>
    <scope>NUCLEOTIDE SEQUENCE [LARGE SCALE GENOMIC DNA]</scope>
    <source>
        <strain evidence="2 3">K2S05-167</strain>
    </source>
</reference>
<dbReference type="AlphaFoldDB" id="A0A418V6W1"/>
<name>A0A418V6W1_9DEIO</name>
<gene>
    <name evidence="2" type="ORF">D3875_09725</name>
</gene>
<dbReference type="GO" id="GO:0032259">
    <property type="term" value="P:methylation"/>
    <property type="evidence" value="ECO:0007669"/>
    <property type="project" value="UniProtKB-KW"/>
</dbReference>